<dbReference type="AlphaFoldDB" id="A0A059EX78"/>
<proteinExistence type="predicted"/>
<dbReference type="EMBL" id="KK365263">
    <property type="protein sequence ID" value="KCZ79510.1"/>
    <property type="molecule type" value="Genomic_DNA"/>
</dbReference>
<dbReference type="HOGENOM" id="CLU_1717549_0_0_1"/>
<gene>
    <name evidence="2" type="ORF">H312_03097</name>
</gene>
<dbReference type="GO" id="GO:0005682">
    <property type="term" value="C:U5 snRNP"/>
    <property type="evidence" value="ECO:0007669"/>
    <property type="project" value="TreeGrafter"/>
</dbReference>
<dbReference type="GO" id="GO:0097157">
    <property type="term" value="F:pre-mRNA intronic binding"/>
    <property type="evidence" value="ECO:0007669"/>
    <property type="project" value="TreeGrafter"/>
</dbReference>
<accession>A0A059EX78</accession>
<sequence>MTHSLYYFLNKVITIENTEVIRTKVKALQKSSAILPNKKFILWWSPTINRSSVYVGKKSLDLTGITMYGKLSSLKIRYVHLFRNHIWEGIYQKCKEYFPDYISGNKMIPNYYYSSFNDDERIGNILEIEREEKIKLNFKIIWTDYDSKEIEVL</sequence>
<dbReference type="PANTHER" id="PTHR11140">
    <property type="entry name" value="PRE-MRNA SPLICING FACTOR PRP8"/>
    <property type="match status" value="1"/>
</dbReference>
<dbReference type="GO" id="GO:0000244">
    <property type="term" value="P:spliceosomal tri-snRNP complex assembly"/>
    <property type="evidence" value="ECO:0007669"/>
    <property type="project" value="TreeGrafter"/>
</dbReference>
<dbReference type="GO" id="GO:0030619">
    <property type="term" value="F:U1 snRNA binding"/>
    <property type="evidence" value="ECO:0007669"/>
    <property type="project" value="TreeGrafter"/>
</dbReference>
<dbReference type="InterPro" id="IPR019580">
    <property type="entry name" value="Prp8_U6-snRNA-bd"/>
</dbReference>
<dbReference type="VEuPathDB" id="MicrosporidiaDB:H312_03097"/>
<dbReference type="Pfam" id="PF10596">
    <property type="entry name" value="U6-snRNA_bdg"/>
    <property type="match status" value="1"/>
</dbReference>
<dbReference type="OrthoDB" id="1931567at2759"/>
<dbReference type="Proteomes" id="UP000030655">
    <property type="component" value="Unassembled WGS sequence"/>
</dbReference>
<reference evidence="3" key="1">
    <citation type="submission" date="2013-02" db="EMBL/GenBank/DDBJ databases">
        <authorList>
            <consortium name="The Broad Institute Genome Sequencing Platform"/>
            <person name="Cuomo C."/>
            <person name="Becnel J."/>
            <person name="Sanscrainte N."/>
            <person name="Walker B."/>
            <person name="Young S.K."/>
            <person name="Zeng Q."/>
            <person name="Gargeya S."/>
            <person name="Fitzgerald M."/>
            <person name="Haas B."/>
            <person name="Abouelleil A."/>
            <person name="Alvarado L."/>
            <person name="Arachchi H.M."/>
            <person name="Berlin A.M."/>
            <person name="Chapman S.B."/>
            <person name="Dewar J."/>
            <person name="Goldberg J."/>
            <person name="Griggs A."/>
            <person name="Gujja S."/>
            <person name="Hansen M."/>
            <person name="Howarth C."/>
            <person name="Imamovic A."/>
            <person name="Larimer J."/>
            <person name="McCowan C."/>
            <person name="Murphy C."/>
            <person name="Neiman D."/>
            <person name="Pearson M."/>
            <person name="Priest M."/>
            <person name="Roberts A."/>
            <person name="Saif S."/>
            <person name="Shea T."/>
            <person name="Sisk P."/>
            <person name="Sykes S."/>
            <person name="Wortman J."/>
            <person name="Nusbaum C."/>
            <person name="Birren B."/>
        </authorList>
    </citation>
    <scope>NUCLEOTIDE SEQUENCE [LARGE SCALE GENOMIC DNA]</scope>
    <source>
        <strain evidence="3">PRA339</strain>
    </source>
</reference>
<dbReference type="GO" id="GO:0030620">
    <property type="term" value="F:U2 snRNA binding"/>
    <property type="evidence" value="ECO:0007669"/>
    <property type="project" value="TreeGrafter"/>
</dbReference>
<evidence type="ECO:0000313" key="3">
    <source>
        <dbReference type="Proteomes" id="UP000030655"/>
    </source>
</evidence>
<feature type="domain" description="Pre-mRNA-processing-splicing factor 8 U6-snRNA-binding" evidence="1">
    <location>
        <begin position="9"/>
        <end position="91"/>
    </location>
</feature>
<dbReference type="STRING" id="1288291.A0A059EX78"/>
<dbReference type="GO" id="GO:0017070">
    <property type="term" value="F:U6 snRNA binding"/>
    <property type="evidence" value="ECO:0007669"/>
    <property type="project" value="InterPro"/>
</dbReference>
<dbReference type="PANTHER" id="PTHR11140:SF0">
    <property type="entry name" value="PRE-MRNA-PROCESSING-SPLICING FACTOR 8"/>
    <property type="match status" value="1"/>
</dbReference>
<reference evidence="2 3" key="2">
    <citation type="submission" date="2014-03" db="EMBL/GenBank/DDBJ databases">
        <title>The Genome Sequence of Anncaliia algerae insect isolate PRA339.</title>
        <authorList>
            <consortium name="The Broad Institute Genome Sequencing Platform"/>
            <consortium name="The Broad Institute Genome Sequencing Center for Infectious Disease"/>
            <person name="Cuomo C."/>
            <person name="Becnel J."/>
            <person name="Sanscrainte N."/>
            <person name="Walker B."/>
            <person name="Young S.K."/>
            <person name="Zeng Q."/>
            <person name="Gargeya S."/>
            <person name="Fitzgerald M."/>
            <person name="Haas B."/>
            <person name="Abouelleil A."/>
            <person name="Alvarado L."/>
            <person name="Arachchi H.M."/>
            <person name="Berlin A.M."/>
            <person name="Chapman S.B."/>
            <person name="Dewar J."/>
            <person name="Goldberg J."/>
            <person name="Griggs A."/>
            <person name="Gujja S."/>
            <person name="Hansen M."/>
            <person name="Howarth C."/>
            <person name="Imamovic A."/>
            <person name="Larimer J."/>
            <person name="McCowan C."/>
            <person name="Murphy C."/>
            <person name="Neiman D."/>
            <person name="Pearson M."/>
            <person name="Priest M."/>
            <person name="Roberts A."/>
            <person name="Saif S."/>
            <person name="Shea T."/>
            <person name="Sisk P."/>
            <person name="Sykes S."/>
            <person name="Wortman J."/>
            <person name="Nusbaum C."/>
            <person name="Birren B."/>
        </authorList>
    </citation>
    <scope>NUCLEOTIDE SEQUENCE [LARGE SCALE GENOMIC DNA]</scope>
    <source>
        <strain evidence="2 3">PRA339</strain>
    </source>
</reference>
<dbReference type="InterPro" id="IPR027652">
    <property type="entry name" value="PRP8"/>
</dbReference>
<dbReference type="GO" id="GO:0071013">
    <property type="term" value="C:catalytic step 2 spliceosome"/>
    <property type="evidence" value="ECO:0007669"/>
    <property type="project" value="TreeGrafter"/>
</dbReference>
<evidence type="ECO:0000313" key="2">
    <source>
        <dbReference type="EMBL" id="KCZ79510.1"/>
    </source>
</evidence>
<dbReference type="GO" id="GO:0030623">
    <property type="term" value="F:U5 snRNA binding"/>
    <property type="evidence" value="ECO:0007669"/>
    <property type="project" value="TreeGrafter"/>
</dbReference>
<protein>
    <recommendedName>
        <fullName evidence="1">Pre-mRNA-processing-splicing factor 8 U6-snRNA-binding domain-containing protein</fullName>
    </recommendedName>
</protein>
<organism evidence="2 3">
    <name type="scientific">Anncaliia algerae PRA339</name>
    <dbReference type="NCBI Taxonomy" id="1288291"/>
    <lineage>
        <taxon>Eukaryota</taxon>
        <taxon>Fungi</taxon>
        <taxon>Fungi incertae sedis</taxon>
        <taxon>Microsporidia</taxon>
        <taxon>Tubulinosematoidea</taxon>
        <taxon>Tubulinosematidae</taxon>
        <taxon>Anncaliia</taxon>
    </lineage>
</organism>
<keyword evidence="3" id="KW-1185">Reference proteome</keyword>
<evidence type="ECO:0000259" key="1">
    <source>
        <dbReference type="Pfam" id="PF10596"/>
    </source>
</evidence>
<name>A0A059EX78_9MICR</name>
<feature type="non-terminal residue" evidence="2">
    <location>
        <position position="153"/>
    </location>
</feature>